<sequence>MNDFINSPIFEKDEIAEAADNYLKPIPREPTNRFRDFSFPRPINTSLVEQNKAGGANSRSKSGSPKIHSINTGSTSSNSSNRSSKGYTYEERSDIRSENSVESFARQISPPPLTPTRSRSRHRKSYAISVSSPEELYQPQTPKSPVHFLGPNDLLTSPTVGEITYKHQLSPNDTIQNTNEQIRKNSIGIFGSLSEFAEKNHIDLKGKVFADTNEYDKPLIDLEQVSKRE</sequence>
<dbReference type="EMBL" id="JBEVYD010000004">
    <property type="protein sequence ID" value="KAL3233902.1"/>
    <property type="molecule type" value="Genomic_DNA"/>
</dbReference>
<evidence type="ECO:0000256" key="1">
    <source>
        <dbReference type="SAM" id="MobiDB-lite"/>
    </source>
</evidence>
<accession>A0ABR4NYX3</accession>
<name>A0ABR4NYX3_9SACH</name>
<comment type="caution">
    <text evidence="2">The sequence shown here is derived from an EMBL/GenBank/DDBJ whole genome shotgun (WGS) entry which is preliminary data.</text>
</comment>
<evidence type="ECO:0000313" key="2">
    <source>
        <dbReference type="EMBL" id="KAL3233902.1"/>
    </source>
</evidence>
<feature type="compositionally biased region" description="Low complexity" evidence="1">
    <location>
        <begin position="69"/>
        <end position="84"/>
    </location>
</feature>
<organism evidence="2 3">
    <name type="scientific">Nakaseomyces bracarensis</name>
    <dbReference type="NCBI Taxonomy" id="273131"/>
    <lineage>
        <taxon>Eukaryota</taxon>
        <taxon>Fungi</taxon>
        <taxon>Dikarya</taxon>
        <taxon>Ascomycota</taxon>
        <taxon>Saccharomycotina</taxon>
        <taxon>Saccharomycetes</taxon>
        <taxon>Saccharomycetales</taxon>
        <taxon>Saccharomycetaceae</taxon>
        <taxon>Nakaseomyces</taxon>
    </lineage>
</organism>
<feature type="compositionally biased region" description="Basic and acidic residues" evidence="1">
    <location>
        <begin position="88"/>
        <end position="99"/>
    </location>
</feature>
<feature type="region of interest" description="Disordered" evidence="1">
    <location>
        <begin position="45"/>
        <end position="145"/>
    </location>
</feature>
<keyword evidence="3" id="KW-1185">Reference proteome</keyword>
<proteinExistence type="predicted"/>
<protein>
    <submittedName>
        <fullName evidence="2">Uncharacterized protein</fullName>
    </submittedName>
</protein>
<evidence type="ECO:0000313" key="3">
    <source>
        <dbReference type="Proteomes" id="UP001623330"/>
    </source>
</evidence>
<dbReference type="Proteomes" id="UP001623330">
    <property type="component" value="Unassembled WGS sequence"/>
</dbReference>
<feature type="compositionally biased region" description="Polar residues" evidence="1">
    <location>
        <begin position="128"/>
        <end position="143"/>
    </location>
</feature>
<gene>
    <name evidence="2" type="ORF">RNJ44_03942</name>
</gene>
<reference evidence="2 3" key="1">
    <citation type="submission" date="2024-05" db="EMBL/GenBank/DDBJ databases">
        <title>Long read based assembly of the Candida bracarensis genome reveals expanded adhesin content.</title>
        <authorList>
            <person name="Marcet-Houben M."/>
            <person name="Ksiezopolska E."/>
            <person name="Gabaldon T."/>
        </authorList>
    </citation>
    <scope>NUCLEOTIDE SEQUENCE [LARGE SCALE GENOMIC DNA]</scope>
    <source>
        <strain evidence="2 3">CBM6</strain>
    </source>
</reference>